<sequence>MCSEKKKILITFWFWSCLTCKYIGGLIHAVCSLVQPQNYDWSTTREIKVVEAEAPGDGINVPVEELKEEKLRRAKAWIVKWGLVFTLLIVVIWPVLSLPARKSSLTHTHIHIYIKIIYAYLNLAFG</sequence>
<keyword evidence="2" id="KW-0472">Membrane</keyword>
<accession>A0A8S9ISR7</accession>
<dbReference type="EMBL" id="QGKY02001015">
    <property type="protein sequence ID" value="KAF2573080.1"/>
    <property type="molecule type" value="Genomic_DNA"/>
</dbReference>
<evidence type="ECO:0000256" key="2">
    <source>
        <dbReference type="SAM" id="Phobius"/>
    </source>
</evidence>
<comment type="caution">
    <text evidence="3">The sequence shown here is derived from an EMBL/GenBank/DDBJ whole genome shotgun (WGS) entry which is preliminary data.</text>
</comment>
<evidence type="ECO:0000313" key="3">
    <source>
        <dbReference type="EMBL" id="KAF2573080.1"/>
    </source>
</evidence>
<dbReference type="PANTHER" id="PTHR46154:SF4">
    <property type="entry name" value="UREA ACTIVE TRANSPORTER"/>
    <property type="match status" value="1"/>
</dbReference>
<feature type="transmembrane region" description="Helical" evidence="2">
    <location>
        <begin position="77"/>
        <end position="96"/>
    </location>
</feature>
<gene>
    <name evidence="3" type="ORF">F2Q70_00002053</name>
</gene>
<evidence type="ECO:0000256" key="1">
    <source>
        <dbReference type="ARBA" id="ARBA00022448"/>
    </source>
</evidence>
<keyword evidence="1" id="KW-0813">Transport</keyword>
<proteinExistence type="predicted"/>
<keyword evidence="2" id="KW-1133">Transmembrane helix</keyword>
<dbReference type="GO" id="GO:0015204">
    <property type="term" value="F:urea transmembrane transporter activity"/>
    <property type="evidence" value="ECO:0007669"/>
    <property type="project" value="InterPro"/>
</dbReference>
<dbReference type="GO" id="GO:0005886">
    <property type="term" value="C:plasma membrane"/>
    <property type="evidence" value="ECO:0007669"/>
    <property type="project" value="TreeGrafter"/>
</dbReference>
<protein>
    <submittedName>
        <fullName evidence="3">Uncharacterized protein</fullName>
    </submittedName>
</protein>
<keyword evidence="2" id="KW-0812">Transmembrane</keyword>
<dbReference type="AlphaFoldDB" id="A0A8S9ISR7"/>
<dbReference type="InterPro" id="IPR031155">
    <property type="entry name" value="DUR"/>
</dbReference>
<name>A0A8S9ISR7_BRACR</name>
<reference evidence="3" key="1">
    <citation type="submission" date="2019-12" db="EMBL/GenBank/DDBJ databases">
        <title>Genome sequencing and annotation of Brassica cretica.</title>
        <authorList>
            <person name="Studholme D.J."/>
            <person name="Sarris P.F."/>
        </authorList>
    </citation>
    <scope>NUCLEOTIDE SEQUENCE</scope>
    <source>
        <strain evidence="3">PFS-102/07</strain>
        <tissue evidence="3">Leaf</tissue>
    </source>
</reference>
<dbReference type="PANTHER" id="PTHR46154">
    <property type="match status" value="1"/>
</dbReference>
<feature type="transmembrane region" description="Helical" evidence="2">
    <location>
        <begin position="108"/>
        <end position="125"/>
    </location>
</feature>
<organism evidence="3">
    <name type="scientific">Brassica cretica</name>
    <name type="common">Mustard</name>
    <dbReference type="NCBI Taxonomy" id="69181"/>
    <lineage>
        <taxon>Eukaryota</taxon>
        <taxon>Viridiplantae</taxon>
        <taxon>Streptophyta</taxon>
        <taxon>Embryophyta</taxon>
        <taxon>Tracheophyta</taxon>
        <taxon>Spermatophyta</taxon>
        <taxon>Magnoliopsida</taxon>
        <taxon>eudicotyledons</taxon>
        <taxon>Gunneridae</taxon>
        <taxon>Pentapetalae</taxon>
        <taxon>rosids</taxon>
        <taxon>malvids</taxon>
        <taxon>Brassicales</taxon>
        <taxon>Brassicaceae</taxon>
        <taxon>Brassiceae</taxon>
        <taxon>Brassica</taxon>
    </lineage>
</organism>